<keyword evidence="1" id="KW-1133">Transmembrane helix</keyword>
<dbReference type="AlphaFoldDB" id="A0A5D4SPD7"/>
<reference evidence="2 3" key="1">
    <citation type="submission" date="2019-08" db="EMBL/GenBank/DDBJ databases">
        <title>Bacillus genomes from the desert of Cuatro Cienegas, Coahuila.</title>
        <authorList>
            <person name="Olmedo-Alvarez G."/>
        </authorList>
    </citation>
    <scope>NUCLEOTIDE SEQUENCE [LARGE SCALE GENOMIC DNA]</scope>
    <source>
        <strain evidence="2 3">CH28_1T</strain>
    </source>
</reference>
<dbReference type="OrthoDB" id="9887476at2"/>
<comment type="caution">
    <text evidence="2">The sequence shown here is derived from an EMBL/GenBank/DDBJ whole genome shotgun (WGS) entry which is preliminary data.</text>
</comment>
<feature type="transmembrane region" description="Helical" evidence="1">
    <location>
        <begin position="12"/>
        <end position="30"/>
    </location>
</feature>
<gene>
    <name evidence="2" type="ORF">FZC76_19470</name>
</gene>
<dbReference type="EMBL" id="VTEV01000009">
    <property type="protein sequence ID" value="TYS63666.1"/>
    <property type="molecule type" value="Genomic_DNA"/>
</dbReference>
<organism evidence="2 3">
    <name type="scientific">Sutcliffiella horikoshii</name>
    <dbReference type="NCBI Taxonomy" id="79883"/>
    <lineage>
        <taxon>Bacteria</taxon>
        <taxon>Bacillati</taxon>
        <taxon>Bacillota</taxon>
        <taxon>Bacilli</taxon>
        <taxon>Bacillales</taxon>
        <taxon>Bacillaceae</taxon>
        <taxon>Sutcliffiella</taxon>
    </lineage>
</organism>
<dbReference type="RefSeq" id="WP_148989836.1">
    <property type="nucleotide sequence ID" value="NZ_VTEV01000009.1"/>
</dbReference>
<name>A0A5D4SPD7_9BACI</name>
<keyword evidence="1" id="KW-0472">Membrane</keyword>
<protein>
    <submittedName>
        <fullName evidence="2">Uncharacterized protein</fullName>
    </submittedName>
</protein>
<keyword evidence="1" id="KW-0812">Transmembrane</keyword>
<dbReference type="Proteomes" id="UP000322524">
    <property type="component" value="Unassembled WGS sequence"/>
</dbReference>
<accession>A0A5D4SPD7</accession>
<sequence>MEVSYIIKKVKTSISIIIGFLAILFIVSILDGNYRSSSVLKSKIEVSRERLQDHQPLFRPINTSYHLVLSEPSKENKELLLNTTEYVDTIIQTHILLTVDESIIEEKYKLNDIKKIGFANKKLLKLNFEDPLDRHNAIAWLGIVLKFQESIFKINEDPEHFLDSYIAATREIDAILSNSDES</sequence>
<evidence type="ECO:0000313" key="2">
    <source>
        <dbReference type="EMBL" id="TYS63666.1"/>
    </source>
</evidence>
<evidence type="ECO:0000313" key="3">
    <source>
        <dbReference type="Proteomes" id="UP000322524"/>
    </source>
</evidence>
<evidence type="ECO:0000256" key="1">
    <source>
        <dbReference type="SAM" id="Phobius"/>
    </source>
</evidence>
<proteinExistence type="predicted"/>